<evidence type="ECO:0000256" key="1">
    <source>
        <dbReference type="ARBA" id="ARBA00001938"/>
    </source>
</evidence>
<keyword evidence="5 6" id="KW-0012">Acyltransferase</keyword>
<sequence>MADIRVPKLNNNDTEYLVVAWLVEDGKPVREGEPVAVLETSKAADELEAEESGYLHHVAALNAWIAPGAVLARITAEPDAPALAPGDTVVAGDVLAPVETVASVGTVVPGETVASGGTDVPVDAPAGDGVPVSSGGPVSGDTAAPGRPVVSGGQGPFPEDSRAADPALPARDPVITDPARALMTELGVTPAQIAALGLAVVRRADVERLAGRAGGPAGTREATGAEDPANTGETPGGEGSTEGAGGTRDADGADRVGDADDAAGTHVLSRVQRAVARAVTTSHDTIPAAYTAMKFDVGPSLERARGLSREVRRPVGLAELFVQAVAALHPAFPLFFASVDGDRARRADAPRVGVTFDMGEGLYVPVVRETGSLREIADALMRYRLAAAEGDFREKDLVGANIAVTLHTDADVVLAIPFIFPGTVCALAITSPQPELVLGEDGAVTARTVANIGLAYDHRLINGRDAALFLAALRTELQ</sequence>
<dbReference type="SUPFAM" id="SSF51230">
    <property type="entry name" value="Single hybrid motif"/>
    <property type="match status" value="1"/>
</dbReference>
<dbReference type="Pfam" id="PF00198">
    <property type="entry name" value="2-oxoacid_dh"/>
    <property type="match status" value="1"/>
</dbReference>
<evidence type="ECO:0000313" key="11">
    <source>
        <dbReference type="Proteomes" id="UP001143474"/>
    </source>
</evidence>
<dbReference type="GO" id="GO:0016407">
    <property type="term" value="F:acetyltransferase activity"/>
    <property type="evidence" value="ECO:0007669"/>
    <property type="project" value="TreeGrafter"/>
</dbReference>
<protein>
    <recommendedName>
        <fullName evidence="6">Dihydrolipoamide acetyltransferase component of pyruvate dehydrogenase complex</fullName>
        <ecNumber evidence="6">2.3.1.-</ecNumber>
    </recommendedName>
</protein>
<dbReference type="InterPro" id="IPR000089">
    <property type="entry name" value="Biotin_lipoyl"/>
</dbReference>
<feature type="domain" description="Lipoyl-binding" evidence="9">
    <location>
        <begin position="3"/>
        <end position="74"/>
    </location>
</feature>
<feature type="compositionally biased region" description="Basic and acidic residues" evidence="7">
    <location>
        <begin position="248"/>
        <end position="258"/>
    </location>
</feature>
<reference evidence="10" key="2">
    <citation type="submission" date="2023-01" db="EMBL/GenBank/DDBJ databases">
        <authorList>
            <person name="Sun Q."/>
            <person name="Evtushenko L."/>
        </authorList>
    </citation>
    <scope>NUCLEOTIDE SEQUENCE</scope>
    <source>
        <strain evidence="10">VKM Ac-2007</strain>
    </source>
</reference>
<dbReference type="Gene3D" id="2.40.50.100">
    <property type="match status" value="1"/>
</dbReference>
<dbReference type="InterPro" id="IPR050743">
    <property type="entry name" value="2-oxoacid_DH_E2_comp"/>
</dbReference>
<proteinExistence type="inferred from homology"/>
<dbReference type="PANTHER" id="PTHR43178:SF5">
    <property type="entry name" value="LIPOAMIDE ACYLTRANSFERASE COMPONENT OF BRANCHED-CHAIN ALPHA-KETO ACID DEHYDROGENASE COMPLEX, MITOCHONDRIAL"/>
    <property type="match status" value="1"/>
</dbReference>
<dbReference type="Gene3D" id="3.30.559.10">
    <property type="entry name" value="Chloramphenicol acetyltransferase-like domain"/>
    <property type="match status" value="1"/>
</dbReference>
<feature type="compositionally biased region" description="Low complexity" evidence="7">
    <location>
        <begin position="127"/>
        <end position="141"/>
    </location>
</feature>
<evidence type="ECO:0000256" key="5">
    <source>
        <dbReference type="ARBA" id="ARBA00023315"/>
    </source>
</evidence>
<dbReference type="InterPro" id="IPR023213">
    <property type="entry name" value="CAT-like_dom_sf"/>
</dbReference>
<dbReference type="Proteomes" id="UP001143474">
    <property type="component" value="Unassembled WGS sequence"/>
</dbReference>
<evidence type="ECO:0000256" key="7">
    <source>
        <dbReference type="SAM" id="MobiDB-lite"/>
    </source>
</evidence>
<dbReference type="InterPro" id="IPR003016">
    <property type="entry name" value="2-oxoA_DH_lipoyl-BS"/>
</dbReference>
<dbReference type="PANTHER" id="PTHR43178">
    <property type="entry name" value="DIHYDROLIPOAMIDE ACETYLTRANSFERASE COMPONENT OF PYRUVATE DEHYDROGENASE COMPLEX"/>
    <property type="match status" value="1"/>
</dbReference>
<evidence type="ECO:0000256" key="3">
    <source>
        <dbReference type="ARBA" id="ARBA00022679"/>
    </source>
</evidence>
<dbReference type="InterPro" id="IPR011053">
    <property type="entry name" value="Single_hybrid_motif"/>
</dbReference>
<dbReference type="InterPro" id="IPR001078">
    <property type="entry name" value="2-oxoacid_DH_actylTfrase"/>
</dbReference>
<keyword evidence="3 6" id="KW-0808">Transferase</keyword>
<feature type="domain" description="2-oxoacid dehydrogenase acyltransferase catalytic" evidence="8">
    <location>
        <begin position="268"/>
        <end position="476"/>
    </location>
</feature>
<dbReference type="EMBL" id="BSEV01000005">
    <property type="protein sequence ID" value="GLK09457.1"/>
    <property type="molecule type" value="Genomic_DNA"/>
</dbReference>
<evidence type="ECO:0000256" key="4">
    <source>
        <dbReference type="ARBA" id="ARBA00022823"/>
    </source>
</evidence>
<name>A0A9W6I0I1_9ACTN</name>
<comment type="similarity">
    <text evidence="2 6">Belongs to the 2-oxoacid dehydrogenase family.</text>
</comment>
<dbReference type="GO" id="GO:0005737">
    <property type="term" value="C:cytoplasm"/>
    <property type="evidence" value="ECO:0007669"/>
    <property type="project" value="TreeGrafter"/>
</dbReference>
<comment type="cofactor">
    <cofactor evidence="1 6">
        <name>(R)-lipoate</name>
        <dbReference type="ChEBI" id="CHEBI:83088"/>
    </cofactor>
</comment>
<organism evidence="10 11">
    <name type="scientific">Streptosporangium carneum</name>
    <dbReference type="NCBI Taxonomy" id="47481"/>
    <lineage>
        <taxon>Bacteria</taxon>
        <taxon>Bacillati</taxon>
        <taxon>Actinomycetota</taxon>
        <taxon>Actinomycetes</taxon>
        <taxon>Streptosporangiales</taxon>
        <taxon>Streptosporangiaceae</taxon>
        <taxon>Streptosporangium</taxon>
    </lineage>
</organism>
<dbReference type="EC" id="2.3.1.-" evidence="6"/>
<dbReference type="Pfam" id="PF00364">
    <property type="entry name" value="Biotin_lipoyl"/>
    <property type="match status" value="1"/>
</dbReference>
<evidence type="ECO:0000256" key="2">
    <source>
        <dbReference type="ARBA" id="ARBA00007317"/>
    </source>
</evidence>
<dbReference type="CDD" id="cd06849">
    <property type="entry name" value="lipoyl_domain"/>
    <property type="match status" value="1"/>
</dbReference>
<keyword evidence="11" id="KW-1185">Reference proteome</keyword>
<gene>
    <name evidence="10" type="primary">sucB</name>
    <name evidence="10" type="ORF">GCM10017600_28630</name>
</gene>
<dbReference type="AlphaFoldDB" id="A0A9W6I0I1"/>
<dbReference type="PROSITE" id="PS00189">
    <property type="entry name" value="LIPOYL"/>
    <property type="match status" value="1"/>
</dbReference>
<feature type="region of interest" description="Disordered" evidence="7">
    <location>
        <begin position="211"/>
        <end position="260"/>
    </location>
</feature>
<feature type="compositionally biased region" description="Gly residues" evidence="7">
    <location>
        <begin position="234"/>
        <end position="246"/>
    </location>
</feature>
<evidence type="ECO:0000259" key="8">
    <source>
        <dbReference type="Pfam" id="PF00198"/>
    </source>
</evidence>
<dbReference type="RefSeq" id="WP_271217917.1">
    <property type="nucleotide sequence ID" value="NZ_BSEV01000005.1"/>
</dbReference>
<dbReference type="GO" id="GO:0031405">
    <property type="term" value="F:lipoic acid binding"/>
    <property type="evidence" value="ECO:0007669"/>
    <property type="project" value="TreeGrafter"/>
</dbReference>
<accession>A0A9W6I0I1</accession>
<comment type="caution">
    <text evidence="10">The sequence shown here is derived from an EMBL/GenBank/DDBJ whole genome shotgun (WGS) entry which is preliminary data.</text>
</comment>
<reference evidence="10" key="1">
    <citation type="journal article" date="2014" name="Int. J. Syst. Evol. Microbiol.">
        <title>Complete genome sequence of Corynebacterium casei LMG S-19264T (=DSM 44701T), isolated from a smear-ripened cheese.</title>
        <authorList>
            <consortium name="US DOE Joint Genome Institute (JGI-PGF)"/>
            <person name="Walter F."/>
            <person name="Albersmeier A."/>
            <person name="Kalinowski J."/>
            <person name="Ruckert C."/>
        </authorList>
    </citation>
    <scope>NUCLEOTIDE SEQUENCE</scope>
    <source>
        <strain evidence="10">VKM Ac-2007</strain>
    </source>
</reference>
<evidence type="ECO:0000256" key="6">
    <source>
        <dbReference type="RuleBase" id="RU003423"/>
    </source>
</evidence>
<feature type="region of interest" description="Disordered" evidence="7">
    <location>
        <begin position="115"/>
        <end position="172"/>
    </location>
</feature>
<evidence type="ECO:0000313" key="10">
    <source>
        <dbReference type="EMBL" id="GLK09457.1"/>
    </source>
</evidence>
<keyword evidence="4 6" id="KW-0450">Lipoyl</keyword>
<evidence type="ECO:0000259" key="9">
    <source>
        <dbReference type="Pfam" id="PF00364"/>
    </source>
</evidence>
<dbReference type="SUPFAM" id="SSF52777">
    <property type="entry name" value="CoA-dependent acyltransferases"/>
    <property type="match status" value="1"/>
</dbReference>